<dbReference type="Proteomes" id="UP000281915">
    <property type="component" value="Unassembled WGS sequence"/>
</dbReference>
<dbReference type="PANTHER" id="PTHR43861">
    <property type="entry name" value="TRANS-ACONITATE 2-METHYLTRANSFERASE-RELATED"/>
    <property type="match status" value="1"/>
</dbReference>
<dbReference type="EMBL" id="RHHT01000083">
    <property type="protein sequence ID" value="RNB68233.1"/>
    <property type="molecule type" value="Genomic_DNA"/>
</dbReference>
<dbReference type="AlphaFoldDB" id="A0A3M8BY09"/>
<sequence>MRYRGSDFYDRDENFARYMERRQSEENANDTLEKPVFEELLGSVAGLRILDAGCGDAGYGRELLELGCTAYLGLEGSGNMVMAAQKSLEGVNGNVVRAWMEEWEYPHEAFDRVISRLAIHYVEDLDRLLHDFYQSLKPGGKLVFSVEHPVITSTLQPSGQRTSWVVDNYFTEGYREQQWMGGTVYKYHRSIETYFLALQKAGFVVEHVRESKPVRSNFRQEETYQRRLRIPLFLFFSARKRKDED</sequence>
<evidence type="ECO:0000313" key="2">
    <source>
        <dbReference type="EMBL" id="RNB68233.1"/>
    </source>
</evidence>
<comment type="caution">
    <text evidence="2">The sequence shown here is derived from an EMBL/GenBank/DDBJ whole genome shotgun (WGS) entry which is preliminary data.</text>
</comment>
<accession>A0A3M8BY09</accession>
<dbReference type="RefSeq" id="WP_122915718.1">
    <property type="nucleotide sequence ID" value="NZ_RHHT01000083.1"/>
</dbReference>
<reference evidence="2 3" key="1">
    <citation type="submission" date="2018-10" db="EMBL/GenBank/DDBJ databases">
        <title>Phylogenomics of Brevibacillus.</title>
        <authorList>
            <person name="Dunlap C."/>
        </authorList>
    </citation>
    <scope>NUCLEOTIDE SEQUENCE [LARGE SCALE GENOMIC DNA]</scope>
    <source>
        <strain evidence="2 3">JCM 15085</strain>
    </source>
</reference>
<dbReference type="GO" id="GO:0008757">
    <property type="term" value="F:S-adenosylmethionine-dependent methyltransferase activity"/>
    <property type="evidence" value="ECO:0007669"/>
    <property type="project" value="InterPro"/>
</dbReference>
<dbReference type="Gene3D" id="3.40.50.150">
    <property type="entry name" value="Vaccinia Virus protein VP39"/>
    <property type="match status" value="1"/>
</dbReference>
<dbReference type="InterPro" id="IPR013216">
    <property type="entry name" value="Methyltransf_11"/>
</dbReference>
<organism evidence="2 3">
    <name type="scientific">Brevibacillus panacihumi</name>
    <dbReference type="NCBI Taxonomy" id="497735"/>
    <lineage>
        <taxon>Bacteria</taxon>
        <taxon>Bacillati</taxon>
        <taxon>Bacillota</taxon>
        <taxon>Bacilli</taxon>
        <taxon>Bacillales</taxon>
        <taxon>Paenibacillaceae</taxon>
        <taxon>Brevibacillus</taxon>
    </lineage>
</organism>
<gene>
    <name evidence="2" type="ORF">EDM58_24795</name>
</gene>
<evidence type="ECO:0000313" key="3">
    <source>
        <dbReference type="Proteomes" id="UP000281915"/>
    </source>
</evidence>
<dbReference type="CDD" id="cd02440">
    <property type="entry name" value="AdoMet_MTases"/>
    <property type="match status" value="1"/>
</dbReference>
<dbReference type="Pfam" id="PF08241">
    <property type="entry name" value="Methyltransf_11"/>
    <property type="match status" value="1"/>
</dbReference>
<proteinExistence type="predicted"/>
<dbReference type="SUPFAM" id="SSF53335">
    <property type="entry name" value="S-adenosyl-L-methionine-dependent methyltransferases"/>
    <property type="match status" value="1"/>
</dbReference>
<keyword evidence="2" id="KW-0808">Transferase</keyword>
<dbReference type="InterPro" id="IPR029063">
    <property type="entry name" value="SAM-dependent_MTases_sf"/>
</dbReference>
<feature type="domain" description="Methyltransferase type 11" evidence="1">
    <location>
        <begin position="50"/>
        <end position="144"/>
    </location>
</feature>
<name>A0A3M8BY09_9BACL</name>
<dbReference type="PANTHER" id="PTHR43861:SF1">
    <property type="entry name" value="TRANS-ACONITATE 2-METHYLTRANSFERASE"/>
    <property type="match status" value="1"/>
</dbReference>
<dbReference type="GO" id="GO:0032259">
    <property type="term" value="P:methylation"/>
    <property type="evidence" value="ECO:0007669"/>
    <property type="project" value="UniProtKB-KW"/>
</dbReference>
<protein>
    <submittedName>
        <fullName evidence="2">Class I SAM-dependent methyltransferase</fullName>
    </submittedName>
</protein>
<evidence type="ECO:0000259" key="1">
    <source>
        <dbReference type="Pfam" id="PF08241"/>
    </source>
</evidence>
<keyword evidence="2" id="KW-0489">Methyltransferase</keyword>